<name>A0A1G8IG57_9NOCA</name>
<dbReference type="OrthoDB" id="4445816at2"/>
<dbReference type="AlphaFoldDB" id="A0A1G8IG57"/>
<gene>
    <name evidence="1" type="ORF">SAMN05444695_105260</name>
</gene>
<accession>A0A1G8IG57</accession>
<dbReference type="PROSITE" id="PS51257">
    <property type="entry name" value="PROKAR_LIPOPROTEIN"/>
    <property type="match status" value="1"/>
</dbReference>
<dbReference type="Proteomes" id="UP000183263">
    <property type="component" value="Unassembled WGS sequence"/>
</dbReference>
<dbReference type="RefSeq" id="WP_083343052.1">
    <property type="nucleotide sequence ID" value="NZ_CP048813.1"/>
</dbReference>
<proteinExistence type="predicted"/>
<reference evidence="1 2" key="1">
    <citation type="submission" date="2016-10" db="EMBL/GenBank/DDBJ databases">
        <authorList>
            <person name="de Groot N.N."/>
        </authorList>
    </citation>
    <scope>NUCLEOTIDE SEQUENCE [LARGE SCALE GENOMIC DNA]</scope>
    <source>
        <strain evidence="1 2">DSM 44892</strain>
    </source>
</reference>
<organism evidence="1 2">
    <name type="scientific">Rhodococcus triatomae</name>
    <dbReference type="NCBI Taxonomy" id="300028"/>
    <lineage>
        <taxon>Bacteria</taxon>
        <taxon>Bacillati</taxon>
        <taxon>Actinomycetota</taxon>
        <taxon>Actinomycetes</taxon>
        <taxon>Mycobacteriales</taxon>
        <taxon>Nocardiaceae</taxon>
        <taxon>Rhodococcus</taxon>
    </lineage>
</organism>
<evidence type="ECO:0000313" key="1">
    <source>
        <dbReference type="EMBL" id="SDI17520.1"/>
    </source>
</evidence>
<keyword evidence="2" id="KW-1185">Reference proteome</keyword>
<sequence>MDERTPTWGRKWGRKLVTFAVAGLAVSGCGAVVPGTPAEAGGAPVETGRAEVERILRTTDPCGLLPETALAEAGAIAQYGSAVQLSVCAALVSRPDGELTRVELALQPTLLGVSSYAGRTEVDGVEVFRGDGPDLSGGRCQRVFRLDLGEADRPGTDPQYATVRVAGLAGEDVCDLADEILAGALREMRPGLPKRDIYEDPGAQHPCAVVDVVDGLRVLDVGDGLPTPFECRIAVDGTVGDRAASGVAEEVTVALGLRAAPANGPKSGNPEPGAEPEPIRVGDRCQWSRPTGPEIDITVDPDAVDTFTRDLGRANVVVTVHGGDCDAVRAVAAVANFVYV</sequence>
<dbReference type="EMBL" id="FNDN01000005">
    <property type="protein sequence ID" value="SDI17520.1"/>
    <property type="molecule type" value="Genomic_DNA"/>
</dbReference>
<protein>
    <submittedName>
        <fullName evidence="1">Uncharacterized protein</fullName>
    </submittedName>
</protein>
<evidence type="ECO:0000313" key="2">
    <source>
        <dbReference type="Proteomes" id="UP000183263"/>
    </source>
</evidence>